<gene>
    <name evidence="2" type="ORF">H0921_06665</name>
</gene>
<keyword evidence="3" id="KW-1185">Reference proteome</keyword>
<feature type="compositionally biased region" description="Pro residues" evidence="1">
    <location>
        <begin position="231"/>
        <end position="243"/>
    </location>
</feature>
<sequence length="307" mass="33696">MLGPKRWHAATRTSLWIVTVWLVWQSSATGQWRWQDWFRLPRLEPARVRYWAEKLRSEKDPALRLEALRRLAEADPRVHADVLPALVAALRYDPSPALRQAAAETLGQFPVLFAQAGLALEEALEQDPVVAVQEAARQALWNYHLLGYRSSKGAGGFVGQTEEPPLAPQPAALHQTQALSPLPSTRRLVFPWASSLPPLLSPSSRSFWSYPLVSSEASSPSSPSAGTGGTPEPPLARTPPPPTWNIQLMEPPIRTVLREPPRLLQPPPIAAALPSIVPLPDQIFLPPLPNSSSPEPPLASPTPTPRQ</sequence>
<dbReference type="InterPro" id="IPR011989">
    <property type="entry name" value="ARM-like"/>
</dbReference>
<dbReference type="RefSeq" id="WP_194537280.1">
    <property type="nucleotide sequence ID" value="NZ_JACEFB010000003.1"/>
</dbReference>
<dbReference type="EMBL" id="JACEFB010000003">
    <property type="protein sequence ID" value="MBA2225845.1"/>
    <property type="molecule type" value="Genomic_DNA"/>
</dbReference>
<evidence type="ECO:0000313" key="3">
    <source>
        <dbReference type="Proteomes" id="UP000542342"/>
    </source>
</evidence>
<dbReference type="SUPFAM" id="SSF48371">
    <property type="entry name" value="ARM repeat"/>
    <property type="match status" value="1"/>
</dbReference>
<evidence type="ECO:0000256" key="1">
    <source>
        <dbReference type="SAM" id="MobiDB-lite"/>
    </source>
</evidence>
<feature type="region of interest" description="Disordered" evidence="1">
    <location>
        <begin position="283"/>
        <end position="307"/>
    </location>
</feature>
<organism evidence="2 3">
    <name type="scientific">Thermogemmata fonticola</name>
    <dbReference type="NCBI Taxonomy" id="2755323"/>
    <lineage>
        <taxon>Bacteria</taxon>
        <taxon>Pseudomonadati</taxon>
        <taxon>Planctomycetota</taxon>
        <taxon>Planctomycetia</taxon>
        <taxon>Gemmatales</taxon>
        <taxon>Gemmataceae</taxon>
        <taxon>Thermogemmata</taxon>
    </lineage>
</organism>
<comment type="caution">
    <text evidence="2">The sequence shown here is derived from an EMBL/GenBank/DDBJ whole genome shotgun (WGS) entry which is preliminary data.</text>
</comment>
<evidence type="ECO:0000313" key="2">
    <source>
        <dbReference type="EMBL" id="MBA2225845.1"/>
    </source>
</evidence>
<dbReference type="Pfam" id="PF13646">
    <property type="entry name" value="HEAT_2"/>
    <property type="match status" value="1"/>
</dbReference>
<dbReference type="Gene3D" id="1.25.10.10">
    <property type="entry name" value="Leucine-rich Repeat Variant"/>
    <property type="match status" value="1"/>
</dbReference>
<dbReference type="AlphaFoldDB" id="A0A7V8VD39"/>
<feature type="compositionally biased region" description="Low complexity" evidence="1">
    <location>
        <begin position="216"/>
        <end position="225"/>
    </location>
</feature>
<dbReference type="InterPro" id="IPR016024">
    <property type="entry name" value="ARM-type_fold"/>
</dbReference>
<feature type="region of interest" description="Disordered" evidence="1">
    <location>
        <begin position="216"/>
        <end position="245"/>
    </location>
</feature>
<name>A0A7V8VD39_9BACT</name>
<proteinExistence type="predicted"/>
<accession>A0A7V8VD39</accession>
<dbReference type="Proteomes" id="UP000542342">
    <property type="component" value="Unassembled WGS sequence"/>
</dbReference>
<feature type="compositionally biased region" description="Pro residues" evidence="1">
    <location>
        <begin position="286"/>
        <end position="307"/>
    </location>
</feature>
<reference evidence="2 3" key="1">
    <citation type="submission" date="2020-07" db="EMBL/GenBank/DDBJ databases">
        <title>Thermogemmata thermophila gen. nov., sp. nov., a novel moderate thermophilic planctomycete from a Kamchatka hot spring.</title>
        <authorList>
            <person name="Elcheninov A.G."/>
            <person name="Podosokorskaya O.A."/>
            <person name="Kovaleva O.L."/>
            <person name="Novikov A."/>
            <person name="Bonch-Osmolovskaya E.A."/>
            <person name="Toshchakov S.V."/>
            <person name="Kublanov I.V."/>
        </authorList>
    </citation>
    <scope>NUCLEOTIDE SEQUENCE [LARGE SCALE GENOMIC DNA]</scope>
    <source>
        <strain evidence="2 3">2918</strain>
    </source>
</reference>
<protein>
    <submittedName>
        <fullName evidence="2">HEAT repeat domain-containing protein</fullName>
    </submittedName>
</protein>